<dbReference type="InterPro" id="IPR058154">
    <property type="entry name" value="Bxb1_TTP-like"/>
</dbReference>
<dbReference type="Pfam" id="PF25681">
    <property type="entry name" value="Phage_TTP_17"/>
    <property type="match status" value="1"/>
</dbReference>
<name>A0ABY4FJ70_9MICO</name>
<keyword evidence="2" id="KW-1185">Reference proteome</keyword>
<dbReference type="RefSeq" id="WP_244726248.1">
    <property type="nucleotide sequence ID" value="NZ_CP095045.1"/>
</dbReference>
<proteinExistence type="predicted"/>
<sequence>MANTVTKDNVRIWSGMEGAVFWAPKGTPLPATPFEDLDDAFQAIGALNEDGPGEGLSVDVNKVKAWPAGQTVRTKPTATEKTFTFTALEEKPLVTKIFYGHGDVVVSGTGAEQFARYDIPDALGTVEGAMVTVFEDDGYLKVRCMELVQVSERGDVSNGTEDPAGYELTVDNIGLDYVLTTQPAFLTTTP</sequence>
<accession>A0ABY4FJ70</accession>
<evidence type="ECO:0000313" key="1">
    <source>
        <dbReference type="EMBL" id="UOQ56073.1"/>
    </source>
</evidence>
<dbReference type="EMBL" id="CP095045">
    <property type="protein sequence ID" value="UOQ56073.1"/>
    <property type="molecule type" value="Genomic_DNA"/>
</dbReference>
<organism evidence="1 2">
    <name type="scientific">Leucobacter allii</name>
    <dbReference type="NCBI Taxonomy" id="2932247"/>
    <lineage>
        <taxon>Bacteria</taxon>
        <taxon>Bacillati</taxon>
        <taxon>Actinomycetota</taxon>
        <taxon>Actinomycetes</taxon>
        <taxon>Micrococcales</taxon>
        <taxon>Microbacteriaceae</taxon>
        <taxon>Leucobacter</taxon>
    </lineage>
</organism>
<evidence type="ECO:0000313" key="2">
    <source>
        <dbReference type="Proteomes" id="UP000831786"/>
    </source>
</evidence>
<evidence type="ECO:0008006" key="3">
    <source>
        <dbReference type="Google" id="ProtNLM"/>
    </source>
</evidence>
<reference evidence="1 2" key="1">
    <citation type="submission" date="2022-04" db="EMBL/GenBank/DDBJ databases">
        <title>Leucobacter sp. isolated from rhizosphere of garlic.</title>
        <authorList>
            <person name="Won M."/>
            <person name="Lee C.-M."/>
            <person name="Woen H.-Y."/>
            <person name="Kwon S.-W."/>
        </authorList>
    </citation>
    <scope>NUCLEOTIDE SEQUENCE [LARGE SCALE GENOMIC DNA]</scope>
    <source>
        <strain evidence="1 2">H21R-40</strain>
    </source>
</reference>
<gene>
    <name evidence="1" type="ORF">MUN78_10190</name>
</gene>
<protein>
    <recommendedName>
        <fullName evidence="3">Phage tail protein</fullName>
    </recommendedName>
</protein>
<dbReference type="Proteomes" id="UP000831786">
    <property type="component" value="Chromosome"/>
</dbReference>